<accession>A0A934RRB2</accession>
<dbReference type="EMBL" id="JAENIO010000003">
    <property type="protein sequence ID" value="MBK1832830.1"/>
    <property type="molecule type" value="Genomic_DNA"/>
</dbReference>
<name>A0A934RRB2_9BACT</name>
<dbReference type="InterPro" id="IPR013424">
    <property type="entry name" value="Ice-binding_C"/>
</dbReference>
<evidence type="ECO:0000256" key="1">
    <source>
        <dbReference type="SAM" id="SignalP"/>
    </source>
</evidence>
<dbReference type="NCBIfam" id="TIGR02595">
    <property type="entry name" value="PEP_CTERM"/>
    <property type="match status" value="1"/>
</dbReference>
<dbReference type="RefSeq" id="WP_200390266.1">
    <property type="nucleotide sequence ID" value="NZ_JAENIO010000003.1"/>
</dbReference>
<reference evidence="3" key="1">
    <citation type="submission" date="2021-01" db="EMBL/GenBank/DDBJ databases">
        <title>Modified the classification status of verrucomicrobia.</title>
        <authorList>
            <person name="Feng X."/>
        </authorList>
    </citation>
    <scope>NUCLEOTIDE SEQUENCE</scope>
    <source>
        <strain evidence="3">KCTC 12986</strain>
    </source>
</reference>
<feature type="domain" description="Ice-binding protein C-terminal" evidence="2">
    <location>
        <begin position="251"/>
        <end position="273"/>
    </location>
</feature>
<sequence length="274" mass="28570">MKTTQILSIAAASLAAPLSSQAATSVIYSADFESLPDQAPLVTAEGNPWTSFNANSSIGDTNANGDAASGGIYASPGANLATRNGMRGYGTIADANFTSAAGKVGQLHTFNGGGFGVLSVGPITTVGGENNQPTPITITPVVGDIYRVTFDMYVQAIRSETSALAVNWNLKDASFAAYPTYNTTWDDYTNAGVGDVLSITQDLVITQAMVDDGITSFGPQFALFNANTTEQNLPHNTAFAQVDNFQISHITIPEPSSMALLGLAGGLLAFRRKK</sequence>
<organism evidence="3 4">
    <name type="scientific">Roseibacillus ishigakijimensis</name>
    <dbReference type="NCBI Taxonomy" id="454146"/>
    <lineage>
        <taxon>Bacteria</taxon>
        <taxon>Pseudomonadati</taxon>
        <taxon>Verrucomicrobiota</taxon>
        <taxon>Verrucomicrobiia</taxon>
        <taxon>Verrucomicrobiales</taxon>
        <taxon>Verrucomicrobiaceae</taxon>
        <taxon>Roseibacillus</taxon>
    </lineage>
</organism>
<evidence type="ECO:0000313" key="3">
    <source>
        <dbReference type="EMBL" id="MBK1832830.1"/>
    </source>
</evidence>
<dbReference type="Pfam" id="PF07589">
    <property type="entry name" value="PEP-CTERM"/>
    <property type="match status" value="1"/>
</dbReference>
<evidence type="ECO:0000259" key="2">
    <source>
        <dbReference type="Pfam" id="PF07589"/>
    </source>
</evidence>
<feature type="chain" id="PRO_5038025264" evidence="1">
    <location>
        <begin position="23"/>
        <end position="274"/>
    </location>
</feature>
<keyword evidence="1" id="KW-0732">Signal</keyword>
<proteinExistence type="predicted"/>
<gene>
    <name evidence="3" type="ORF">JIN78_02050</name>
</gene>
<evidence type="ECO:0000313" key="4">
    <source>
        <dbReference type="Proteomes" id="UP000604083"/>
    </source>
</evidence>
<comment type="caution">
    <text evidence="3">The sequence shown here is derived from an EMBL/GenBank/DDBJ whole genome shotgun (WGS) entry which is preliminary data.</text>
</comment>
<keyword evidence="4" id="KW-1185">Reference proteome</keyword>
<dbReference type="AlphaFoldDB" id="A0A934RRB2"/>
<feature type="signal peptide" evidence="1">
    <location>
        <begin position="1"/>
        <end position="22"/>
    </location>
</feature>
<protein>
    <submittedName>
        <fullName evidence="3">PEP-CTERM sorting domain-containing protein</fullName>
    </submittedName>
</protein>
<dbReference type="Proteomes" id="UP000604083">
    <property type="component" value="Unassembled WGS sequence"/>
</dbReference>